<protein>
    <submittedName>
        <fullName evidence="1">Uncharacterized protein</fullName>
    </submittedName>
</protein>
<reference evidence="1" key="1">
    <citation type="submission" date="2022-04" db="EMBL/GenBank/DDBJ databases">
        <title>Genome of the entomopathogenic fungus Entomophthora muscae.</title>
        <authorList>
            <person name="Elya C."/>
            <person name="Lovett B.R."/>
            <person name="Lee E."/>
            <person name="Macias A.M."/>
            <person name="Hajek A.E."/>
            <person name="De Bivort B.L."/>
            <person name="Kasson M.T."/>
            <person name="De Fine Licht H.H."/>
            <person name="Stajich J.E."/>
        </authorList>
    </citation>
    <scope>NUCLEOTIDE SEQUENCE</scope>
    <source>
        <strain evidence="1">Berkeley</strain>
    </source>
</reference>
<accession>A0ACC2S0X0</accession>
<evidence type="ECO:0000313" key="1">
    <source>
        <dbReference type="EMBL" id="KAJ9055948.1"/>
    </source>
</evidence>
<gene>
    <name evidence="1" type="ORF">DSO57_1038071</name>
</gene>
<proteinExistence type="predicted"/>
<evidence type="ECO:0000313" key="2">
    <source>
        <dbReference type="Proteomes" id="UP001165960"/>
    </source>
</evidence>
<name>A0ACC2S0X0_9FUNG</name>
<keyword evidence="2" id="KW-1185">Reference proteome</keyword>
<dbReference type="Proteomes" id="UP001165960">
    <property type="component" value="Unassembled WGS sequence"/>
</dbReference>
<organism evidence="1 2">
    <name type="scientific">Entomophthora muscae</name>
    <dbReference type="NCBI Taxonomy" id="34485"/>
    <lineage>
        <taxon>Eukaryota</taxon>
        <taxon>Fungi</taxon>
        <taxon>Fungi incertae sedis</taxon>
        <taxon>Zoopagomycota</taxon>
        <taxon>Entomophthoromycotina</taxon>
        <taxon>Entomophthoromycetes</taxon>
        <taxon>Entomophthorales</taxon>
        <taxon>Entomophthoraceae</taxon>
        <taxon>Entomophthora</taxon>
    </lineage>
</organism>
<comment type="caution">
    <text evidence="1">The sequence shown here is derived from an EMBL/GenBank/DDBJ whole genome shotgun (WGS) entry which is preliminary data.</text>
</comment>
<dbReference type="EMBL" id="QTSX02006128">
    <property type="protein sequence ID" value="KAJ9055948.1"/>
    <property type="molecule type" value="Genomic_DNA"/>
</dbReference>
<sequence length="237" mass="26936">MLPYFVFVIYQFSKRSPSSPVLLPADSCPPDVPFGPIYFTEYPLKPKYKEYTPERILELDPLVHIKSAVRYSCQGPWASSTTFLTAYKLDMELPVTPKPMPVSLPDLPTDHTSKVFGFVYITLTGMIYPIIPAAGLWSWVGKSFSDLFKFSPLLWWALPAKSLAGIIPENDKLAAQAWIPDSLLLQKLPVIRLELIRLKTLPTLTHCWRLTRMNRNVGYSTIFLILGLFLYPGLLKL</sequence>